<dbReference type="Pfam" id="PF13302">
    <property type="entry name" value="Acetyltransf_3"/>
    <property type="match status" value="1"/>
</dbReference>
<dbReference type="OrthoDB" id="9811523at2"/>
<dbReference type="AlphaFoldDB" id="A0A3M7TV35"/>
<dbReference type="GO" id="GO:0005737">
    <property type="term" value="C:cytoplasm"/>
    <property type="evidence" value="ECO:0007669"/>
    <property type="project" value="TreeGrafter"/>
</dbReference>
<dbReference type="EMBL" id="RHIB01000001">
    <property type="protein sequence ID" value="RNA68594.1"/>
    <property type="molecule type" value="Genomic_DNA"/>
</dbReference>
<evidence type="ECO:0000313" key="2">
    <source>
        <dbReference type="EMBL" id="RNA68594.1"/>
    </source>
</evidence>
<dbReference type="PANTHER" id="PTHR43792">
    <property type="entry name" value="GNAT FAMILY, PUTATIVE (AFU_ORTHOLOGUE AFUA_3G00765)-RELATED-RELATED"/>
    <property type="match status" value="1"/>
</dbReference>
<dbReference type="InterPro" id="IPR016181">
    <property type="entry name" value="Acyl_CoA_acyltransferase"/>
</dbReference>
<dbReference type="Proteomes" id="UP000278746">
    <property type="component" value="Unassembled WGS sequence"/>
</dbReference>
<dbReference type="PROSITE" id="PS51186">
    <property type="entry name" value="GNAT"/>
    <property type="match status" value="1"/>
</dbReference>
<dbReference type="InterPro" id="IPR051531">
    <property type="entry name" value="N-acetyltransferase"/>
</dbReference>
<organism evidence="2 3">
    <name type="scientific">Alteribacter keqinensis</name>
    <dbReference type="NCBI Taxonomy" id="2483800"/>
    <lineage>
        <taxon>Bacteria</taxon>
        <taxon>Bacillati</taxon>
        <taxon>Bacillota</taxon>
        <taxon>Bacilli</taxon>
        <taxon>Bacillales</taxon>
        <taxon>Bacillaceae</taxon>
        <taxon>Alteribacter</taxon>
    </lineage>
</organism>
<reference evidence="2 3" key="1">
    <citation type="submission" date="2018-10" db="EMBL/GenBank/DDBJ databases">
        <title>Bacillus Keqinensis sp. nov., a moderately halophilic bacterium isolated from a saline-alkaline lake.</title>
        <authorList>
            <person name="Wang H."/>
        </authorList>
    </citation>
    <scope>NUCLEOTIDE SEQUENCE [LARGE SCALE GENOMIC DNA]</scope>
    <source>
        <strain evidence="2 3">KQ-3</strain>
    </source>
</reference>
<dbReference type="SUPFAM" id="SSF55729">
    <property type="entry name" value="Acyl-CoA N-acyltransferases (Nat)"/>
    <property type="match status" value="1"/>
</dbReference>
<proteinExistence type="predicted"/>
<dbReference type="RefSeq" id="WP_122896120.1">
    <property type="nucleotide sequence ID" value="NZ_RHIB01000001.1"/>
</dbReference>
<gene>
    <name evidence="2" type="ORF">EBO34_01080</name>
</gene>
<keyword evidence="2" id="KW-0808">Transferase</keyword>
<accession>A0A3M7TV35</accession>
<dbReference type="GO" id="GO:0008999">
    <property type="term" value="F:protein-N-terminal-alanine acetyltransferase activity"/>
    <property type="evidence" value="ECO:0007669"/>
    <property type="project" value="TreeGrafter"/>
</dbReference>
<feature type="domain" description="N-acetyltransferase" evidence="1">
    <location>
        <begin position="23"/>
        <end position="174"/>
    </location>
</feature>
<dbReference type="Gene3D" id="3.40.630.30">
    <property type="match status" value="1"/>
</dbReference>
<dbReference type="PANTHER" id="PTHR43792:SF9">
    <property type="entry name" value="RIBOSOMAL-PROTEIN-ALANINE ACETYLTRANSFERASE"/>
    <property type="match status" value="1"/>
</dbReference>
<dbReference type="InterPro" id="IPR000182">
    <property type="entry name" value="GNAT_dom"/>
</dbReference>
<evidence type="ECO:0000313" key="3">
    <source>
        <dbReference type="Proteomes" id="UP000278746"/>
    </source>
</evidence>
<comment type="caution">
    <text evidence="2">The sequence shown here is derived from an EMBL/GenBank/DDBJ whole genome shotgun (WGS) entry which is preliminary data.</text>
</comment>
<protein>
    <submittedName>
        <fullName evidence="2">N-acetyltransferase</fullName>
    </submittedName>
</protein>
<keyword evidence="3" id="KW-1185">Reference proteome</keyword>
<evidence type="ECO:0000259" key="1">
    <source>
        <dbReference type="PROSITE" id="PS51186"/>
    </source>
</evidence>
<name>A0A3M7TV35_9BACI</name>
<sequence length="180" mass="21383">MEFPELETKRLRLVKITYDYTKELYDILSRKEVMKYYGMDRISNYEEAAQVIESYRKNFANQRGIRWGIVIKDSNVFVGTIGLSNLLQKKAEVGFELHPDYWRKGYISEAFRVILRYSFEELDLFRLGAVTFPENTASIFLLEKFDFEKEGCLRGYFYQNKTSYDALIFSVIYPEWKGSI</sequence>